<evidence type="ECO:0000256" key="9">
    <source>
        <dbReference type="ARBA" id="ARBA00022777"/>
    </source>
</evidence>
<evidence type="ECO:0000256" key="17">
    <source>
        <dbReference type="SAM" id="Phobius"/>
    </source>
</evidence>
<dbReference type="SUPFAM" id="SSF55874">
    <property type="entry name" value="ATPase domain of HSP90 chaperone/DNA topoisomerase II/histidine kinase"/>
    <property type="match status" value="1"/>
</dbReference>
<dbReference type="InterPro" id="IPR005467">
    <property type="entry name" value="His_kinase_dom"/>
</dbReference>
<feature type="domain" description="HPt" evidence="21">
    <location>
        <begin position="787"/>
        <end position="882"/>
    </location>
</feature>
<dbReference type="InterPro" id="IPR035965">
    <property type="entry name" value="PAS-like_dom_sf"/>
</dbReference>
<dbReference type="Pfam" id="PF01627">
    <property type="entry name" value="Hpt"/>
    <property type="match status" value="1"/>
</dbReference>
<dbReference type="Gene3D" id="3.30.450.20">
    <property type="entry name" value="PAS domain"/>
    <property type="match status" value="1"/>
</dbReference>
<dbReference type="GO" id="GO:0005524">
    <property type="term" value="F:ATP binding"/>
    <property type="evidence" value="ECO:0007669"/>
    <property type="project" value="UniProtKB-KW"/>
</dbReference>
<dbReference type="PROSITE" id="PS50110">
    <property type="entry name" value="RESPONSE_REGULATORY"/>
    <property type="match status" value="1"/>
</dbReference>
<dbReference type="PROSITE" id="PS50109">
    <property type="entry name" value="HIS_KIN"/>
    <property type="match status" value="1"/>
</dbReference>
<evidence type="ECO:0000256" key="1">
    <source>
        <dbReference type="ARBA" id="ARBA00000085"/>
    </source>
</evidence>
<dbReference type="PANTHER" id="PTHR43047">
    <property type="entry name" value="TWO-COMPONENT HISTIDINE PROTEIN KINASE"/>
    <property type="match status" value="1"/>
</dbReference>
<feature type="transmembrane region" description="Helical" evidence="17">
    <location>
        <begin position="12"/>
        <end position="37"/>
    </location>
</feature>
<dbReference type="Pfam" id="PF00512">
    <property type="entry name" value="HisKA"/>
    <property type="match status" value="1"/>
</dbReference>
<dbReference type="InterPro" id="IPR003661">
    <property type="entry name" value="HisK_dim/P_dom"/>
</dbReference>
<comment type="subcellular location">
    <subcellularLocation>
        <location evidence="2">Cell inner membrane</location>
        <topology evidence="2">Multi-pass membrane protein</topology>
    </subcellularLocation>
</comment>
<dbReference type="RefSeq" id="WP_353301797.1">
    <property type="nucleotide sequence ID" value="NZ_BAABWN010000002.1"/>
</dbReference>
<dbReference type="SUPFAM" id="SSF47226">
    <property type="entry name" value="Histidine-containing phosphotransfer domain, HPT domain"/>
    <property type="match status" value="1"/>
</dbReference>
<dbReference type="Gene3D" id="3.40.50.2300">
    <property type="match status" value="1"/>
</dbReference>
<dbReference type="Gene3D" id="1.20.120.160">
    <property type="entry name" value="HPT domain"/>
    <property type="match status" value="1"/>
</dbReference>
<dbReference type="SUPFAM" id="SSF52172">
    <property type="entry name" value="CheY-like"/>
    <property type="match status" value="1"/>
</dbReference>
<name>A0ABQ0A5Z4_9GAMM</name>
<dbReference type="SMART" id="SM00388">
    <property type="entry name" value="HisKA"/>
    <property type="match status" value="1"/>
</dbReference>
<dbReference type="InterPro" id="IPR036890">
    <property type="entry name" value="HATPase_C_sf"/>
</dbReference>
<accession>A0ABQ0A5Z4</accession>
<dbReference type="Pfam" id="PF08448">
    <property type="entry name" value="PAS_4"/>
    <property type="match status" value="1"/>
</dbReference>
<dbReference type="Gene3D" id="3.30.565.10">
    <property type="entry name" value="Histidine kinase-like ATPase, C-terminal domain"/>
    <property type="match status" value="1"/>
</dbReference>
<evidence type="ECO:0000256" key="7">
    <source>
        <dbReference type="ARBA" id="ARBA00022679"/>
    </source>
</evidence>
<dbReference type="PROSITE" id="PS50894">
    <property type="entry name" value="HPT"/>
    <property type="match status" value="1"/>
</dbReference>
<dbReference type="PRINTS" id="PR00344">
    <property type="entry name" value="BCTRLSENSOR"/>
</dbReference>
<dbReference type="InterPro" id="IPR000014">
    <property type="entry name" value="PAS"/>
</dbReference>
<evidence type="ECO:0000256" key="11">
    <source>
        <dbReference type="ARBA" id="ARBA00022989"/>
    </source>
</evidence>
<evidence type="ECO:0000256" key="6">
    <source>
        <dbReference type="ARBA" id="ARBA00022553"/>
    </source>
</evidence>
<evidence type="ECO:0000259" key="20">
    <source>
        <dbReference type="PROSITE" id="PS50112"/>
    </source>
</evidence>
<reference evidence="22 23" key="1">
    <citation type="submission" date="2024-04" db="EMBL/GenBank/DDBJ databases">
        <title>Draft genome sequence of Sessilibacter corallicola NBRC 116591.</title>
        <authorList>
            <person name="Miyakawa T."/>
            <person name="Kusuya Y."/>
            <person name="Miura T."/>
        </authorList>
    </citation>
    <scope>NUCLEOTIDE SEQUENCE [LARGE SCALE GENOMIC DNA]</scope>
    <source>
        <strain evidence="22 23">KU-00831-HH</strain>
    </source>
</reference>
<feature type="modified residue" description="4-aspartylphosphate" evidence="15">
    <location>
        <position position="668"/>
    </location>
</feature>
<dbReference type="CDD" id="cd16922">
    <property type="entry name" value="HATPase_EvgS-ArcB-TorS-like"/>
    <property type="match status" value="1"/>
</dbReference>
<keyword evidence="11 17" id="KW-1133">Transmembrane helix</keyword>
<feature type="region of interest" description="Disordered" evidence="16">
    <location>
        <begin position="736"/>
        <end position="781"/>
    </location>
</feature>
<sequence>MLINRWLKQYTVSVRIALGLASIVTLLLITSGLTGIMPKENEAIWHSRQTVGEIMAAANSLYVARSEFQRSESLLAYSVKRDATLLSAGLRTKHGALLVDVEEHADHWVIESDSTVKLSGENPRSDNKSQFATVANQTDSHGHNVAQITIPIQKNNDHWGQLELRFEPVNHSFLGIYLPPSYGLIIFISFFSFLLFSFLLQRILKDLDPSQAIPERVQNALDTIAEGLLVLDSKQNIVLANQAFTNMVNIPTKALLGKPATTFDWLSLNGESIDKQHLPWQKTLTTGERYKNQRLHLLIDHNQKYSFQISCSPVLNTENSVGGVLVSLDDITLLEQKEMELQASKRLAEQANQAKSDFLANMSHEIRTPMNAIMGFTEVLLRSYQDSGNEKLADNAEHYLNTIASSSHHLLNLINDILDLSKVESGKLELESIDCSIHLMIAEVIQVLSVKAEEKGLQLVYQPRTPMPQTVESDPARVRQIITNLVGNAIKFTHKGRVVVASHWRKTAKGYALEIDVEDSGIGMTQHQVDHIFSPFVQADSSITREFGGTGLGLSISKHFAEAFGGKLDCKSILGVGSTFRLILPIKNFHANLLSIDELKHSNTPISEQAEHWQFEPTRILVVDDGDENRELLTIVLEDAGLEVVTACDGIEALKQVAVTEPEVILLDVQMPKMDGFTVVKKLRAQQWNKPIIALTAHAMAGTADKCLKAGYTDYLSKPIVINKLLNTLKKYVPGNAHKATPSKTTSTTQTFDSQTAGHQTISSQTTSSQTTRNTTANAPIFSPLAEDPRFFPIVKRWVDRLDGQMAELDLSVVEKQYEKISEIAHALKGSAGTAGFYEFSDSANNLEQLAGEGTNAPAIEHAVKQIKSLRRRIQLPASADA</sequence>
<evidence type="ECO:0000256" key="14">
    <source>
        <dbReference type="PROSITE-ProRule" id="PRU00110"/>
    </source>
</evidence>
<dbReference type="SMART" id="SM00091">
    <property type="entry name" value="PAS"/>
    <property type="match status" value="1"/>
</dbReference>
<evidence type="ECO:0000256" key="15">
    <source>
        <dbReference type="PROSITE-ProRule" id="PRU00169"/>
    </source>
</evidence>
<feature type="domain" description="Response regulatory" evidence="19">
    <location>
        <begin position="619"/>
        <end position="733"/>
    </location>
</feature>
<dbReference type="InterPro" id="IPR001789">
    <property type="entry name" value="Sig_transdc_resp-reg_receiver"/>
</dbReference>
<keyword evidence="9" id="KW-0418">Kinase</keyword>
<feature type="domain" description="PAS" evidence="20">
    <location>
        <begin position="213"/>
        <end position="258"/>
    </location>
</feature>
<keyword evidence="8 17" id="KW-0812">Transmembrane</keyword>
<keyword evidence="5" id="KW-0997">Cell inner membrane</keyword>
<dbReference type="InterPro" id="IPR013656">
    <property type="entry name" value="PAS_4"/>
</dbReference>
<comment type="catalytic activity">
    <reaction evidence="1">
        <text>ATP + protein L-histidine = ADP + protein N-phospho-L-histidine.</text>
        <dbReference type="EC" id="2.7.13.3"/>
    </reaction>
</comment>
<evidence type="ECO:0000256" key="3">
    <source>
        <dbReference type="ARBA" id="ARBA00012438"/>
    </source>
</evidence>
<dbReference type="Pfam" id="PF00072">
    <property type="entry name" value="Response_reg"/>
    <property type="match status" value="1"/>
</dbReference>
<dbReference type="InterPro" id="IPR008207">
    <property type="entry name" value="Sig_transdc_His_kin_Hpt_dom"/>
</dbReference>
<dbReference type="CDD" id="cd17546">
    <property type="entry name" value="REC_hyHK_CKI1_RcsC-like"/>
    <property type="match status" value="1"/>
</dbReference>
<keyword evidence="4" id="KW-1003">Cell membrane</keyword>
<feature type="transmembrane region" description="Helical" evidence="17">
    <location>
        <begin position="182"/>
        <end position="200"/>
    </location>
</feature>
<evidence type="ECO:0000256" key="12">
    <source>
        <dbReference type="ARBA" id="ARBA00023012"/>
    </source>
</evidence>
<keyword evidence="12" id="KW-0902">Two-component regulatory system</keyword>
<evidence type="ECO:0000256" key="16">
    <source>
        <dbReference type="SAM" id="MobiDB-lite"/>
    </source>
</evidence>
<dbReference type="InterPro" id="IPR003594">
    <property type="entry name" value="HATPase_dom"/>
</dbReference>
<dbReference type="Gene3D" id="1.10.287.130">
    <property type="match status" value="1"/>
</dbReference>
<proteinExistence type="predicted"/>
<keyword evidence="10 22" id="KW-0067">ATP-binding</keyword>
<dbReference type="Proteomes" id="UP001465153">
    <property type="component" value="Unassembled WGS sequence"/>
</dbReference>
<dbReference type="InterPro" id="IPR004358">
    <property type="entry name" value="Sig_transdc_His_kin-like_C"/>
</dbReference>
<evidence type="ECO:0000256" key="13">
    <source>
        <dbReference type="ARBA" id="ARBA00023136"/>
    </source>
</evidence>
<gene>
    <name evidence="22" type="ORF">NBRC116591_08670</name>
</gene>
<dbReference type="SUPFAM" id="SSF55785">
    <property type="entry name" value="PYP-like sensor domain (PAS domain)"/>
    <property type="match status" value="1"/>
</dbReference>
<keyword evidence="6 15" id="KW-0597">Phosphoprotein</keyword>
<keyword evidence="10 22" id="KW-0547">Nucleotide-binding</keyword>
<evidence type="ECO:0000256" key="5">
    <source>
        <dbReference type="ARBA" id="ARBA00022519"/>
    </source>
</evidence>
<dbReference type="SMART" id="SM00387">
    <property type="entry name" value="HATPase_c"/>
    <property type="match status" value="1"/>
</dbReference>
<evidence type="ECO:0000256" key="10">
    <source>
        <dbReference type="ARBA" id="ARBA00022840"/>
    </source>
</evidence>
<dbReference type="PANTHER" id="PTHR43047:SF72">
    <property type="entry name" value="OSMOSENSING HISTIDINE PROTEIN KINASE SLN1"/>
    <property type="match status" value="1"/>
</dbReference>
<evidence type="ECO:0000259" key="21">
    <source>
        <dbReference type="PROSITE" id="PS50894"/>
    </source>
</evidence>
<keyword evidence="7" id="KW-0808">Transferase</keyword>
<evidence type="ECO:0000256" key="4">
    <source>
        <dbReference type="ARBA" id="ARBA00022475"/>
    </source>
</evidence>
<evidence type="ECO:0000313" key="22">
    <source>
        <dbReference type="EMBL" id="GAA6167057.1"/>
    </source>
</evidence>
<dbReference type="EC" id="2.7.13.3" evidence="3"/>
<evidence type="ECO:0000259" key="18">
    <source>
        <dbReference type="PROSITE" id="PS50109"/>
    </source>
</evidence>
<evidence type="ECO:0000256" key="2">
    <source>
        <dbReference type="ARBA" id="ARBA00004429"/>
    </source>
</evidence>
<dbReference type="CDD" id="cd00082">
    <property type="entry name" value="HisKA"/>
    <property type="match status" value="1"/>
</dbReference>
<dbReference type="SMART" id="SM00448">
    <property type="entry name" value="REC"/>
    <property type="match status" value="1"/>
</dbReference>
<evidence type="ECO:0000259" key="19">
    <source>
        <dbReference type="PROSITE" id="PS50110"/>
    </source>
</evidence>
<evidence type="ECO:0000256" key="8">
    <source>
        <dbReference type="ARBA" id="ARBA00022692"/>
    </source>
</evidence>
<keyword evidence="23" id="KW-1185">Reference proteome</keyword>
<dbReference type="SUPFAM" id="SSF47384">
    <property type="entry name" value="Homodimeric domain of signal transducing histidine kinase"/>
    <property type="match status" value="1"/>
</dbReference>
<dbReference type="InterPro" id="IPR036097">
    <property type="entry name" value="HisK_dim/P_sf"/>
</dbReference>
<feature type="domain" description="Histidine kinase" evidence="18">
    <location>
        <begin position="361"/>
        <end position="588"/>
    </location>
</feature>
<evidence type="ECO:0000313" key="23">
    <source>
        <dbReference type="Proteomes" id="UP001465153"/>
    </source>
</evidence>
<protein>
    <recommendedName>
        <fullName evidence="3">histidine kinase</fullName>
        <ecNumber evidence="3">2.7.13.3</ecNumber>
    </recommendedName>
</protein>
<dbReference type="PROSITE" id="PS50112">
    <property type="entry name" value="PAS"/>
    <property type="match status" value="1"/>
</dbReference>
<feature type="compositionally biased region" description="Low complexity" evidence="16">
    <location>
        <begin position="742"/>
        <end position="776"/>
    </location>
</feature>
<comment type="caution">
    <text evidence="22">The sequence shown here is derived from an EMBL/GenBank/DDBJ whole genome shotgun (WGS) entry which is preliminary data.</text>
</comment>
<feature type="modified residue" description="Phosphohistidine" evidence="14">
    <location>
        <position position="826"/>
    </location>
</feature>
<dbReference type="Pfam" id="PF02518">
    <property type="entry name" value="HATPase_c"/>
    <property type="match status" value="1"/>
</dbReference>
<dbReference type="EMBL" id="BAABWN010000002">
    <property type="protein sequence ID" value="GAA6167057.1"/>
    <property type="molecule type" value="Genomic_DNA"/>
</dbReference>
<dbReference type="InterPro" id="IPR036641">
    <property type="entry name" value="HPT_dom_sf"/>
</dbReference>
<dbReference type="CDD" id="cd00130">
    <property type="entry name" value="PAS"/>
    <property type="match status" value="1"/>
</dbReference>
<dbReference type="InterPro" id="IPR011006">
    <property type="entry name" value="CheY-like_superfamily"/>
</dbReference>
<keyword evidence="13 17" id="KW-0472">Membrane</keyword>
<organism evidence="22 23">
    <name type="scientific">Sessilibacter corallicola</name>
    <dbReference type="NCBI Taxonomy" id="2904075"/>
    <lineage>
        <taxon>Bacteria</taxon>
        <taxon>Pseudomonadati</taxon>
        <taxon>Pseudomonadota</taxon>
        <taxon>Gammaproteobacteria</taxon>
        <taxon>Cellvibrionales</taxon>
        <taxon>Cellvibrionaceae</taxon>
        <taxon>Sessilibacter</taxon>
    </lineage>
</organism>